<organism evidence="1 2">
    <name type="scientific">Triplophysa rosa</name>
    <name type="common">Cave loach</name>
    <dbReference type="NCBI Taxonomy" id="992332"/>
    <lineage>
        <taxon>Eukaryota</taxon>
        <taxon>Metazoa</taxon>
        <taxon>Chordata</taxon>
        <taxon>Craniata</taxon>
        <taxon>Vertebrata</taxon>
        <taxon>Euteleostomi</taxon>
        <taxon>Actinopterygii</taxon>
        <taxon>Neopterygii</taxon>
        <taxon>Teleostei</taxon>
        <taxon>Ostariophysi</taxon>
        <taxon>Cypriniformes</taxon>
        <taxon>Nemacheilidae</taxon>
        <taxon>Triplophysa</taxon>
    </lineage>
</organism>
<reference evidence="1" key="1">
    <citation type="submission" date="2021-02" db="EMBL/GenBank/DDBJ databases">
        <title>Comparative genomics reveals that relaxation of natural selection precedes convergent phenotypic evolution of cavefish.</title>
        <authorList>
            <person name="Peng Z."/>
        </authorList>
    </citation>
    <scope>NUCLEOTIDE SEQUENCE</scope>
    <source>
        <tissue evidence="1">Muscle</tissue>
    </source>
</reference>
<dbReference type="Proteomes" id="UP001059041">
    <property type="component" value="Unassembled WGS sequence"/>
</dbReference>
<accession>A0A9W7W8M8</accession>
<keyword evidence="2" id="KW-1185">Reference proteome</keyword>
<dbReference type="PANTHER" id="PTHR31025">
    <property type="entry name" value="SI:CH211-196P9.1-RELATED"/>
    <property type="match status" value="1"/>
</dbReference>
<evidence type="ECO:0000313" key="2">
    <source>
        <dbReference type="Proteomes" id="UP001059041"/>
    </source>
</evidence>
<protein>
    <recommendedName>
        <fullName evidence="3">Sterile alpha motif domain-containing protein 3</fullName>
    </recommendedName>
</protein>
<comment type="caution">
    <text evidence="1">The sequence shown here is derived from an EMBL/GenBank/DDBJ whole genome shotgun (WGS) entry which is preliminary data.</text>
</comment>
<evidence type="ECO:0000313" key="1">
    <source>
        <dbReference type="EMBL" id="KAI7790215.1"/>
    </source>
</evidence>
<name>A0A9W7W8M8_TRIRA</name>
<dbReference type="PANTHER" id="PTHR31025:SF19">
    <property type="entry name" value="SI:CH73-42K18.1-RELATED"/>
    <property type="match status" value="1"/>
</dbReference>
<proteinExistence type="predicted"/>
<sequence length="509" mass="57837">MLLHVILADDDIRRVQVENLPETVDELKTTLKVKLDLEGDIVIQFQDPEFNNELCNLTEMSELPTERPRLKVIVKEQPNIPPFAFSLDDSCSETAIGTSASSACPPSTSRSRHWPDPFVIPTFSYDIELKLKKGNVTYKIDGSLLAVNAAMKRDILDKVGCAMYKYNAYPTSKQIEDVAKALVGKYPCLREPGSSQGWYCWKFSLAFKMGNLRQKYRIAGCPELTVNQKRSADMSTGNKTMKKAKRSELNFLPDFPEGKSPDCIESERITLMQEMKKKKRDRKMIDSLMESTFALRRKELVNGEPLVSEIKERWPALFMKKQIRAEFMRIVSTDLHQSFFDGLDKYVPKLLQMYRMRTSSSDLRSLLEPLDVETSNQKRRAAALLGLPYYLKEDPCSFILVCEDTISEKDATKEVDVGILIVTEGSSKLLLAKEIVNVGVVLEEQIIQHDLEDVANAFATLMGLLYCLDIDYPKRLKYTFEVMQKVFMGIGSGSCSAKVHGLRNRLLQD</sequence>
<gene>
    <name evidence="1" type="ORF">IRJ41_009305</name>
</gene>
<dbReference type="EMBL" id="JAFHDT010000203">
    <property type="protein sequence ID" value="KAI7790215.1"/>
    <property type="molecule type" value="Genomic_DNA"/>
</dbReference>
<evidence type="ECO:0008006" key="3">
    <source>
        <dbReference type="Google" id="ProtNLM"/>
    </source>
</evidence>
<dbReference type="AlphaFoldDB" id="A0A9W7W8M8"/>